<sequence>MLLAHTRRLRPQPRQPPPFDTEPRPPDAGRERGEAEEQNRPPLHRPPSVEVAACRPPRLRHHPPQAHAPGLDRLTPPVPNRPQKEAPREGRGRRRPASSSANSSLAAAITSA</sequence>
<dbReference type="EMBL" id="CM027683">
    <property type="protein sequence ID" value="KAG0533360.1"/>
    <property type="molecule type" value="Genomic_DNA"/>
</dbReference>
<feature type="region of interest" description="Disordered" evidence="1">
    <location>
        <begin position="1"/>
        <end position="112"/>
    </location>
</feature>
<reference evidence="2" key="2">
    <citation type="submission" date="2020-10" db="EMBL/GenBank/DDBJ databases">
        <authorList>
            <person name="Cooper E.A."/>
            <person name="Brenton Z.W."/>
            <person name="Flinn B.S."/>
            <person name="Jenkins J."/>
            <person name="Shu S."/>
            <person name="Flowers D."/>
            <person name="Luo F."/>
            <person name="Wang Y."/>
            <person name="Xia P."/>
            <person name="Barry K."/>
            <person name="Daum C."/>
            <person name="Lipzen A."/>
            <person name="Yoshinaga Y."/>
            <person name="Schmutz J."/>
            <person name="Saski C."/>
            <person name="Vermerris W."/>
            <person name="Kresovich S."/>
        </authorList>
    </citation>
    <scope>NUCLEOTIDE SEQUENCE</scope>
</reference>
<proteinExistence type="predicted"/>
<dbReference type="AlphaFoldDB" id="A0A921R500"/>
<evidence type="ECO:0000313" key="2">
    <source>
        <dbReference type="EMBL" id="KAG0533360.1"/>
    </source>
</evidence>
<feature type="compositionally biased region" description="Basic and acidic residues" evidence="1">
    <location>
        <begin position="21"/>
        <end position="39"/>
    </location>
</feature>
<gene>
    <name evidence="2" type="ORF">BDA96_04G186800</name>
</gene>
<accession>A0A921R500</accession>
<evidence type="ECO:0000256" key="1">
    <source>
        <dbReference type="SAM" id="MobiDB-lite"/>
    </source>
</evidence>
<name>A0A921R500_SORBI</name>
<reference evidence="2" key="1">
    <citation type="journal article" date="2019" name="BMC Genomics">
        <title>A new reference genome for Sorghum bicolor reveals high levels of sequence similarity between sweet and grain genotypes: implications for the genetics of sugar metabolism.</title>
        <authorList>
            <person name="Cooper E.A."/>
            <person name="Brenton Z.W."/>
            <person name="Flinn B.S."/>
            <person name="Jenkins J."/>
            <person name="Shu S."/>
            <person name="Flowers D."/>
            <person name="Luo F."/>
            <person name="Wang Y."/>
            <person name="Xia P."/>
            <person name="Barry K."/>
            <person name="Daum C."/>
            <person name="Lipzen A."/>
            <person name="Yoshinaga Y."/>
            <person name="Schmutz J."/>
            <person name="Saski C."/>
            <person name="Vermerris W."/>
            <person name="Kresovich S."/>
        </authorList>
    </citation>
    <scope>NUCLEOTIDE SEQUENCE</scope>
</reference>
<evidence type="ECO:0000313" key="3">
    <source>
        <dbReference type="Proteomes" id="UP000807115"/>
    </source>
</evidence>
<dbReference type="Proteomes" id="UP000807115">
    <property type="component" value="Chromosome 4"/>
</dbReference>
<comment type="caution">
    <text evidence="2">The sequence shown here is derived from an EMBL/GenBank/DDBJ whole genome shotgun (WGS) entry which is preliminary data.</text>
</comment>
<feature type="compositionally biased region" description="Basic residues" evidence="1">
    <location>
        <begin position="1"/>
        <end position="11"/>
    </location>
</feature>
<feature type="compositionally biased region" description="Low complexity" evidence="1">
    <location>
        <begin position="97"/>
        <end position="112"/>
    </location>
</feature>
<organism evidence="2 3">
    <name type="scientific">Sorghum bicolor</name>
    <name type="common">Sorghum</name>
    <name type="synonym">Sorghum vulgare</name>
    <dbReference type="NCBI Taxonomy" id="4558"/>
    <lineage>
        <taxon>Eukaryota</taxon>
        <taxon>Viridiplantae</taxon>
        <taxon>Streptophyta</taxon>
        <taxon>Embryophyta</taxon>
        <taxon>Tracheophyta</taxon>
        <taxon>Spermatophyta</taxon>
        <taxon>Magnoliopsida</taxon>
        <taxon>Liliopsida</taxon>
        <taxon>Poales</taxon>
        <taxon>Poaceae</taxon>
        <taxon>PACMAD clade</taxon>
        <taxon>Panicoideae</taxon>
        <taxon>Andropogonodae</taxon>
        <taxon>Andropogoneae</taxon>
        <taxon>Sorghinae</taxon>
        <taxon>Sorghum</taxon>
    </lineage>
</organism>
<protein>
    <submittedName>
        <fullName evidence="2">Uncharacterized protein</fullName>
    </submittedName>
</protein>